<proteinExistence type="predicted"/>
<evidence type="ECO:0000313" key="2">
    <source>
        <dbReference type="EMBL" id="CAA9529374.1"/>
    </source>
</evidence>
<protein>
    <submittedName>
        <fullName evidence="2">Uncharacterized protein</fullName>
    </submittedName>
</protein>
<feature type="non-terminal residue" evidence="2">
    <location>
        <position position="1"/>
    </location>
</feature>
<dbReference type="EMBL" id="CADCVM010000467">
    <property type="protein sequence ID" value="CAA9529374.1"/>
    <property type="molecule type" value="Genomic_DNA"/>
</dbReference>
<gene>
    <name evidence="2" type="ORF">AVDCRST_MAG05-4268</name>
</gene>
<accession>A0A6J4TS46</accession>
<feature type="region of interest" description="Disordered" evidence="1">
    <location>
        <begin position="71"/>
        <end position="118"/>
    </location>
</feature>
<feature type="non-terminal residue" evidence="2">
    <location>
        <position position="142"/>
    </location>
</feature>
<name>A0A6J4TS46_9ACTN</name>
<evidence type="ECO:0000256" key="1">
    <source>
        <dbReference type="SAM" id="MobiDB-lite"/>
    </source>
</evidence>
<reference evidence="2" key="1">
    <citation type="submission" date="2020-02" db="EMBL/GenBank/DDBJ databases">
        <authorList>
            <person name="Meier V. D."/>
        </authorList>
    </citation>
    <scope>NUCLEOTIDE SEQUENCE</scope>
    <source>
        <strain evidence="2">AVDCRST_MAG05</strain>
    </source>
</reference>
<feature type="region of interest" description="Disordered" evidence="1">
    <location>
        <begin position="1"/>
        <end position="50"/>
    </location>
</feature>
<dbReference type="AlphaFoldDB" id="A0A6J4TS46"/>
<organism evidence="2">
    <name type="scientific">uncultured Rubrobacteraceae bacterium</name>
    <dbReference type="NCBI Taxonomy" id="349277"/>
    <lineage>
        <taxon>Bacteria</taxon>
        <taxon>Bacillati</taxon>
        <taxon>Actinomycetota</taxon>
        <taxon>Rubrobacteria</taxon>
        <taxon>Rubrobacterales</taxon>
        <taxon>Rubrobacteraceae</taxon>
        <taxon>environmental samples</taxon>
    </lineage>
</organism>
<sequence>DRARRRSRRTEGSGSGGDGLVASRRVGRTLLLRGRRRCHNGRGPRNTGDGELAHVRLRGFRGAFRAARFPAAPLPRHLGAGDLPQNRRSRDGGGACQRRSRRRRDRRSGGRCPGGRAHHRILPVEGILRLDDAARGRCEDGV</sequence>
<feature type="compositionally biased region" description="Basic residues" evidence="1">
    <location>
        <begin position="33"/>
        <end position="42"/>
    </location>
</feature>